<name>A0A1N6I413_9LACT</name>
<dbReference type="AlphaFoldDB" id="A0A1N6I413"/>
<evidence type="ECO:0000256" key="1">
    <source>
        <dbReference type="ARBA" id="ARBA00004162"/>
    </source>
</evidence>
<gene>
    <name evidence="11" type="ORF">SAMN05878443_2291</name>
</gene>
<dbReference type="eggNOG" id="COG1360">
    <property type="taxonomic scope" value="Bacteria"/>
</dbReference>
<dbReference type="SUPFAM" id="SSF103088">
    <property type="entry name" value="OmpA-like"/>
    <property type="match status" value="1"/>
</dbReference>
<evidence type="ECO:0000259" key="10">
    <source>
        <dbReference type="PROSITE" id="PS51123"/>
    </source>
</evidence>
<dbReference type="OrthoDB" id="9815217at2"/>
<dbReference type="Proteomes" id="UP000184758">
    <property type="component" value="Unassembled WGS sequence"/>
</dbReference>
<dbReference type="PANTHER" id="PTHR30329">
    <property type="entry name" value="STATOR ELEMENT OF FLAGELLAR MOTOR COMPLEX"/>
    <property type="match status" value="1"/>
</dbReference>
<comment type="similarity">
    <text evidence="2">Belongs to the MotB family.</text>
</comment>
<organism evidence="11 12">
    <name type="scientific">Carnobacterium alterfunditum</name>
    <dbReference type="NCBI Taxonomy" id="28230"/>
    <lineage>
        <taxon>Bacteria</taxon>
        <taxon>Bacillati</taxon>
        <taxon>Bacillota</taxon>
        <taxon>Bacilli</taxon>
        <taxon>Lactobacillales</taxon>
        <taxon>Carnobacteriaceae</taxon>
        <taxon>Carnobacterium</taxon>
    </lineage>
</organism>
<evidence type="ECO:0000256" key="7">
    <source>
        <dbReference type="PROSITE-ProRule" id="PRU00473"/>
    </source>
</evidence>
<dbReference type="CDD" id="cd07185">
    <property type="entry name" value="OmpA_C-like"/>
    <property type="match status" value="1"/>
</dbReference>
<accession>A0A1N6I413</accession>
<dbReference type="Gene3D" id="3.30.1330.60">
    <property type="entry name" value="OmpA-like domain"/>
    <property type="match status" value="1"/>
</dbReference>
<keyword evidence="4 9" id="KW-0812">Transmembrane</keyword>
<proteinExistence type="inferred from homology"/>
<evidence type="ECO:0000256" key="2">
    <source>
        <dbReference type="ARBA" id="ARBA00008914"/>
    </source>
</evidence>
<dbReference type="GO" id="GO:0005886">
    <property type="term" value="C:plasma membrane"/>
    <property type="evidence" value="ECO:0007669"/>
    <property type="project" value="UniProtKB-SubCell"/>
</dbReference>
<evidence type="ECO:0000313" key="11">
    <source>
        <dbReference type="EMBL" id="SIO26766.1"/>
    </source>
</evidence>
<keyword evidence="6 7" id="KW-0472">Membrane</keyword>
<keyword evidence="5 9" id="KW-1133">Transmembrane helix</keyword>
<dbReference type="Pfam" id="PF00691">
    <property type="entry name" value="OmpA"/>
    <property type="match status" value="1"/>
</dbReference>
<dbReference type="RefSeq" id="WP_074200277.1">
    <property type="nucleotide sequence ID" value="NZ_FSRN01000001.1"/>
</dbReference>
<dbReference type="InterPro" id="IPR006665">
    <property type="entry name" value="OmpA-like"/>
</dbReference>
<dbReference type="PROSITE" id="PS51123">
    <property type="entry name" value="OMPA_2"/>
    <property type="match status" value="1"/>
</dbReference>
<feature type="region of interest" description="Disordered" evidence="8">
    <location>
        <begin position="210"/>
        <end position="229"/>
    </location>
</feature>
<comment type="subcellular location">
    <subcellularLocation>
        <location evidence="1">Cell membrane</location>
        <topology evidence="1">Single-pass membrane protein</topology>
    </subcellularLocation>
</comment>
<dbReference type="InterPro" id="IPR050330">
    <property type="entry name" value="Bact_OuterMem_StrucFunc"/>
</dbReference>
<dbReference type="EMBL" id="FSRN01000001">
    <property type="protein sequence ID" value="SIO26766.1"/>
    <property type="molecule type" value="Genomic_DNA"/>
</dbReference>
<evidence type="ECO:0000313" key="12">
    <source>
        <dbReference type="Proteomes" id="UP000184758"/>
    </source>
</evidence>
<sequence>MARRRKKKETNSSSSGGGGWITTFSDLMSLLLTFFILLYSMSSVSLDKFNEASNSIQSAFNGGESVIEENTVTDTETEPSEDIIAVPSEDAVDPELIKMYDEVVQFLETKDMTAQASVKYDQDGIYVNIQESILFGSGSAIIADSGINTLNNLGELVQQFENDVVIEGYTDDVPMNNANFSSNWELSTSRALSVLRYLSEERSVTPTRLSAKGYGEYHPSVPNNSDENRARNRRVNIVLVYEHQEE</sequence>
<protein>
    <submittedName>
        <fullName evidence="11">Chemotaxis protein MotB</fullName>
    </submittedName>
</protein>
<evidence type="ECO:0000256" key="6">
    <source>
        <dbReference type="ARBA" id="ARBA00023136"/>
    </source>
</evidence>
<dbReference type="InterPro" id="IPR036737">
    <property type="entry name" value="OmpA-like_sf"/>
</dbReference>
<dbReference type="PANTHER" id="PTHR30329:SF21">
    <property type="entry name" value="LIPOPROTEIN YIAD-RELATED"/>
    <property type="match status" value="1"/>
</dbReference>
<keyword evidence="3" id="KW-1003">Cell membrane</keyword>
<dbReference type="Pfam" id="PF13677">
    <property type="entry name" value="MotB_plug"/>
    <property type="match status" value="1"/>
</dbReference>
<feature type="domain" description="OmpA-like" evidence="10">
    <location>
        <begin position="122"/>
        <end position="243"/>
    </location>
</feature>
<evidence type="ECO:0000256" key="9">
    <source>
        <dbReference type="SAM" id="Phobius"/>
    </source>
</evidence>
<reference evidence="12" key="1">
    <citation type="submission" date="2016-11" db="EMBL/GenBank/DDBJ databases">
        <authorList>
            <person name="Varghese N."/>
            <person name="Submissions S."/>
        </authorList>
    </citation>
    <scope>NUCLEOTIDE SEQUENCE [LARGE SCALE GENOMIC DNA]</scope>
    <source>
        <strain evidence="12">313</strain>
    </source>
</reference>
<keyword evidence="12" id="KW-1185">Reference proteome</keyword>
<evidence type="ECO:0000256" key="8">
    <source>
        <dbReference type="SAM" id="MobiDB-lite"/>
    </source>
</evidence>
<dbReference type="STRING" id="28230.SAMN05878443_2291"/>
<evidence type="ECO:0000256" key="4">
    <source>
        <dbReference type="ARBA" id="ARBA00022692"/>
    </source>
</evidence>
<evidence type="ECO:0000256" key="3">
    <source>
        <dbReference type="ARBA" id="ARBA00022475"/>
    </source>
</evidence>
<feature type="transmembrane region" description="Helical" evidence="9">
    <location>
        <begin position="20"/>
        <end position="41"/>
    </location>
</feature>
<evidence type="ECO:0000256" key="5">
    <source>
        <dbReference type="ARBA" id="ARBA00022989"/>
    </source>
</evidence>
<dbReference type="InterPro" id="IPR025713">
    <property type="entry name" value="MotB-like_N_dom"/>
</dbReference>